<name>A0A9D4IGX8_DREPO</name>
<keyword evidence="4" id="KW-1185">Reference proteome</keyword>
<evidence type="ECO:0000313" key="4">
    <source>
        <dbReference type="Proteomes" id="UP000828390"/>
    </source>
</evidence>
<dbReference type="AlphaFoldDB" id="A0A9D4IGX8"/>
<dbReference type="EMBL" id="JAIWYP010000009">
    <property type="protein sequence ID" value="KAH3773690.1"/>
    <property type="molecule type" value="Genomic_DNA"/>
</dbReference>
<gene>
    <name evidence="3" type="ORF">DPMN_175058</name>
</gene>
<sequence>MKWPLSEKMEKMEKFLMTCNRHKDGTLTMYCLYHSQLCCSRCVELSFKHR</sequence>
<evidence type="ECO:0000256" key="1">
    <source>
        <dbReference type="PROSITE-ProRule" id="PRU00024"/>
    </source>
</evidence>
<protein>
    <recommendedName>
        <fullName evidence="2">B box-type domain-containing protein</fullName>
    </recommendedName>
</protein>
<reference evidence="3" key="1">
    <citation type="journal article" date="2019" name="bioRxiv">
        <title>The Genome of the Zebra Mussel, Dreissena polymorpha: A Resource for Invasive Species Research.</title>
        <authorList>
            <person name="McCartney M.A."/>
            <person name="Auch B."/>
            <person name="Kono T."/>
            <person name="Mallez S."/>
            <person name="Zhang Y."/>
            <person name="Obille A."/>
            <person name="Becker A."/>
            <person name="Abrahante J.E."/>
            <person name="Garbe J."/>
            <person name="Badalamenti J.P."/>
            <person name="Herman A."/>
            <person name="Mangelson H."/>
            <person name="Liachko I."/>
            <person name="Sullivan S."/>
            <person name="Sone E.D."/>
            <person name="Koren S."/>
            <person name="Silverstein K.A.T."/>
            <person name="Beckman K.B."/>
            <person name="Gohl D.M."/>
        </authorList>
    </citation>
    <scope>NUCLEOTIDE SEQUENCE</scope>
    <source>
        <strain evidence="3">Duluth1</strain>
        <tissue evidence="3">Whole animal</tissue>
    </source>
</reference>
<dbReference type="InterPro" id="IPR000315">
    <property type="entry name" value="Znf_B-box"/>
</dbReference>
<reference evidence="3" key="2">
    <citation type="submission" date="2020-11" db="EMBL/GenBank/DDBJ databases">
        <authorList>
            <person name="McCartney M.A."/>
            <person name="Auch B."/>
            <person name="Kono T."/>
            <person name="Mallez S."/>
            <person name="Becker A."/>
            <person name="Gohl D.M."/>
            <person name="Silverstein K.A.T."/>
            <person name="Koren S."/>
            <person name="Bechman K.B."/>
            <person name="Herman A."/>
            <person name="Abrahante J.E."/>
            <person name="Garbe J."/>
        </authorList>
    </citation>
    <scope>NUCLEOTIDE SEQUENCE</scope>
    <source>
        <strain evidence="3">Duluth1</strain>
        <tissue evidence="3">Whole animal</tissue>
    </source>
</reference>
<dbReference type="Proteomes" id="UP000828390">
    <property type="component" value="Unassembled WGS sequence"/>
</dbReference>
<dbReference type="PROSITE" id="PS50119">
    <property type="entry name" value="ZF_BBOX"/>
    <property type="match status" value="1"/>
</dbReference>
<evidence type="ECO:0000313" key="3">
    <source>
        <dbReference type="EMBL" id="KAH3773690.1"/>
    </source>
</evidence>
<keyword evidence="1" id="KW-0479">Metal-binding</keyword>
<accession>A0A9D4IGX8</accession>
<dbReference type="Gene3D" id="3.30.160.60">
    <property type="entry name" value="Classic Zinc Finger"/>
    <property type="match status" value="1"/>
</dbReference>
<evidence type="ECO:0000259" key="2">
    <source>
        <dbReference type="PROSITE" id="PS50119"/>
    </source>
</evidence>
<dbReference type="SUPFAM" id="SSF57845">
    <property type="entry name" value="B-box zinc-binding domain"/>
    <property type="match status" value="1"/>
</dbReference>
<keyword evidence="1" id="KW-0863">Zinc-finger</keyword>
<keyword evidence="1" id="KW-0862">Zinc</keyword>
<dbReference type="GO" id="GO:0008270">
    <property type="term" value="F:zinc ion binding"/>
    <property type="evidence" value="ECO:0007669"/>
    <property type="project" value="UniProtKB-KW"/>
</dbReference>
<feature type="domain" description="B box-type" evidence="2">
    <location>
        <begin position="14"/>
        <end position="50"/>
    </location>
</feature>
<organism evidence="3 4">
    <name type="scientific">Dreissena polymorpha</name>
    <name type="common">Zebra mussel</name>
    <name type="synonym">Mytilus polymorpha</name>
    <dbReference type="NCBI Taxonomy" id="45954"/>
    <lineage>
        <taxon>Eukaryota</taxon>
        <taxon>Metazoa</taxon>
        <taxon>Spiralia</taxon>
        <taxon>Lophotrochozoa</taxon>
        <taxon>Mollusca</taxon>
        <taxon>Bivalvia</taxon>
        <taxon>Autobranchia</taxon>
        <taxon>Heteroconchia</taxon>
        <taxon>Euheterodonta</taxon>
        <taxon>Imparidentia</taxon>
        <taxon>Neoheterodontei</taxon>
        <taxon>Myida</taxon>
        <taxon>Dreissenoidea</taxon>
        <taxon>Dreissenidae</taxon>
        <taxon>Dreissena</taxon>
    </lineage>
</organism>
<proteinExistence type="predicted"/>
<comment type="caution">
    <text evidence="3">The sequence shown here is derived from an EMBL/GenBank/DDBJ whole genome shotgun (WGS) entry which is preliminary data.</text>
</comment>